<proteinExistence type="inferred from homology"/>
<reference evidence="10" key="1">
    <citation type="submission" date="2021-03" db="EMBL/GenBank/DDBJ databases">
        <authorList>
            <person name="Jaffe A."/>
        </authorList>
    </citation>
    <scope>NUCLEOTIDE SEQUENCE</scope>
    <source>
        <strain evidence="10">RIFCSPHIGHO2_01_FULL_GW2011_AR10_43_9</strain>
    </source>
</reference>
<comment type="caution">
    <text evidence="10">The sequence shown here is derived from an EMBL/GenBank/DDBJ whole genome shotgun (WGS) entry which is preliminary data.</text>
</comment>
<evidence type="ECO:0000256" key="3">
    <source>
        <dbReference type="ARBA" id="ARBA00022598"/>
    </source>
</evidence>
<dbReference type="GO" id="GO:0005737">
    <property type="term" value="C:cytoplasm"/>
    <property type="evidence" value="ECO:0007669"/>
    <property type="project" value="TreeGrafter"/>
</dbReference>
<protein>
    <recommendedName>
        <fullName evidence="2">tryptophan--tRNA ligase</fullName>
        <ecNumber evidence="2">6.1.1.2</ecNumber>
    </recommendedName>
    <alternativeName>
        <fullName evidence="8">Tryptophanyl-tRNA synthetase</fullName>
    </alternativeName>
</protein>
<dbReference type="AlphaFoldDB" id="A0A8T4L3F7"/>
<dbReference type="Pfam" id="PF00579">
    <property type="entry name" value="tRNA-synt_1b"/>
    <property type="match status" value="1"/>
</dbReference>
<evidence type="ECO:0000256" key="5">
    <source>
        <dbReference type="ARBA" id="ARBA00022840"/>
    </source>
</evidence>
<comment type="similarity">
    <text evidence="1 9">Belongs to the class-I aminoacyl-tRNA synthetase family.</text>
</comment>
<evidence type="ECO:0000256" key="7">
    <source>
        <dbReference type="ARBA" id="ARBA00023146"/>
    </source>
</evidence>
<evidence type="ECO:0000256" key="6">
    <source>
        <dbReference type="ARBA" id="ARBA00022917"/>
    </source>
</evidence>
<gene>
    <name evidence="10" type="ORF">J4224_03065</name>
</gene>
<dbReference type="PRINTS" id="PR01039">
    <property type="entry name" value="TRNASYNTHTRP"/>
</dbReference>
<sequence>MARIDPWGSGQITDYEHVFKEFGLKPFPEKWSSSLKHYLFERNIVVAHRDFDLVFQKIKTKKPFVNMTGIASSGQLHLGHKADLDLFFFFKKSGARNYFSVSDLDAYLSRPDSSVPSIKKAKQNAVDNLAHALALGLTEKDVYVQSQGSRKNPRRYFEFSLELSKKITKNTFEAVYGHVDLGKVAANFLQYADIIHPQLEEFEGKMPSVTGIGIEQDPHARLTRDVARRLPYDLEVPSFIYFQHQSGLREGSKMSSSLPETAVFLNDSAKDAERKIRNAFTGGRPTA</sequence>
<name>A0A8T4L3F7_9ARCH</name>
<evidence type="ECO:0000313" key="11">
    <source>
        <dbReference type="Proteomes" id="UP000683213"/>
    </source>
</evidence>
<dbReference type="Proteomes" id="UP000683213">
    <property type="component" value="Unassembled WGS sequence"/>
</dbReference>
<dbReference type="GO" id="GO:0004830">
    <property type="term" value="F:tryptophan-tRNA ligase activity"/>
    <property type="evidence" value="ECO:0007669"/>
    <property type="project" value="UniProtKB-EC"/>
</dbReference>
<organism evidence="10 11">
    <name type="scientific">Candidatus Iainarchaeum sp</name>
    <dbReference type="NCBI Taxonomy" id="3101447"/>
    <lineage>
        <taxon>Archaea</taxon>
        <taxon>Candidatus Iainarchaeota</taxon>
        <taxon>Candidatus Iainarchaeia</taxon>
        <taxon>Candidatus Iainarchaeales</taxon>
        <taxon>Candidatus Iainarchaeaceae</taxon>
        <taxon>Candidatus Iainarchaeum</taxon>
    </lineage>
</organism>
<evidence type="ECO:0000313" key="10">
    <source>
        <dbReference type="EMBL" id="MBS3059380.1"/>
    </source>
</evidence>
<evidence type="ECO:0000256" key="2">
    <source>
        <dbReference type="ARBA" id="ARBA00013161"/>
    </source>
</evidence>
<dbReference type="Gene3D" id="1.10.240.10">
    <property type="entry name" value="Tyrosyl-Transfer RNA Synthetase"/>
    <property type="match status" value="1"/>
</dbReference>
<dbReference type="GO" id="GO:0006436">
    <property type="term" value="P:tryptophanyl-tRNA aminoacylation"/>
    <property type="evidence" value="ECO:0007669"/>
    <property type="project" value="InterPro"/>
</dbReference>
<keyword evidence="7 9" id="KW-0030">Aminoacyl-tRNA synthetase</keyword>
<dbReference type="EC" id="6.1.1.2" evidence="2"/>
<dbReference type="PANTHER" id="PTHR10055:SF5">
    <property type="entry name" value="TRYPTOPHAN--TRNA LIGASE"/>
    <property type="match status" value="1"/>
</dbReference>
<dbReference type="SUPFAM" id="SSF52374">
    <property type="entry name" value="Nucleotidylyl transferase"/>
    <property type="match status" value="1"/>
</dbReference>
<keyword evidence="3 9" id="KW-0436">Ligase</keyword>
<keyword evidence="4 9" id="KW-0547">Nucleotide-binding</keyword>
<dbReference type="EMBL" id="JAGVWF010000040">
    <property type="protein sequence ID" value="MBS3059380.1"/>
    <property type="molecule type" value="Genomic_DNA"/>
</dbReference>
<dbReference type="InterPro" id="IPR002306">
    <property type="entry name" value="Trp-tRNA-ligase"/>
</dbReference>
<feature type="non-terminal residue" evidence="10">
    <location>
        <position position="287"/>
    </location>
</feature>
<dbReference type="PANTHER" id="PTHR10055">
    <property type="entry name" value="TRYPTOPHANYL-TRNA SYNTHETASE"/>
    <property type="match status" value="1"/>
</dbReference>
<dbReference type="Gene3D" id="3.40.50.620">
    <property type="entry name" value="HUPs"/>
    <property type="match status" value="1"/>
</dbReference>
<keyword evidence="5 9" id="KW-0067">ATP-binding</keyword>
<accession>A0A8T4L3F7</accession>
<evidence type="ECO:0000256" key="4">
    <source>
        <dbReference type="ARBA" id="ARBA00022741"/>
    </source>
</evidence>
<dbReference type="InterPro" id="IPR014729">
    <property type="entry name" value="Rossmann-like_a/b/a_fold"/>
</dbReference>
<evidence type="ECO:0000256" key="9">
    <source>
        <dbReference type="RuleBase" id="RU363036"/>
    </source>
</evidence>
<evidence type="ECO:0000256" key="8">
    <source>
        <dbReference type="ARBA" id="ARBA00030268"/>
    </source>
</evidence>
<dbReference type="InterPro" id="IPR002305">
    <property type="entry name" value="aa-tRNA-synth_Ic"/>
</dbReference>
<keyword evidence="6 9" id="KW-0648">Protein biosynthesis</keyword>
<dbReference type="GO" id="GO:0005524">
    <property type="term" value="F:ATP binding"/>
    <property type="evidence" value="ECO:0007669"/>
    <property type="project" value="UniProtKB-KW"/>
</dbReference>
<evidence type="ECO:0000256" key="1">
    <source>
        <dbReference type="ARBA" id="ARBA00005594"/>
    </source>
</evidence>
<reference evidence="10" key="2">
    <citation type="submission" date="2021-05" db="EMBL/GenBank/DDBJ databases">
        <title>Protein family content uncovers lineage relationships and bacterial pathway maintenance mechanisms in DPANN archaea.</title>
        <authorList>
            <person name="Castelle C.J."/>
            <person name="Meheust R."/>
            <person name="Jaffe A.L."/>
            <person name="Seitz K."/>
            <person name="Gong X."/>
            <person name="Baker B.J."/>
            <person name="Banfield J.F."/>
        </authorList>
    </citation>
    <scope>NUCLEOTIDE SEQUENCE</scope>
    <source>
        <strain evidence="10">RIFCSPHIGHO2_01_FULL_GW2011_AR10_43_9</strain>
    </source>
</reference>